<keyword evidence="1" id="KW-0732">Signal</keyword>
<protein>
    <recommendedName>
        <fullName evidence="4">Carboxypeptidase regulatory-like domain-containing protein</fullName>
    </recommendedName>
</protein>
<name>A0ABX2FZ16_9BURK</name>
<dbReference type="Proteomes" id="UP001516061">
    <property type="component" value="Unassembled WGS sequence"/>
</dbReference>
<proteinExistence type="predicted"/>
<sequence>MPFLRPILLSLLISLPLAALAAPSGDVPNAAEVGADGGVRDWQGTSFQSGGDGAESRMVLDRRLRQFNLRVLMSEGPRSAYVSGASLRIVGPDGRDRLKADDVGPYVDVKLPAGRYTMTAVFEGRTREAAVQVRAEGLARVHLHWADERADRDGGSRP</sequence>
<evidence type="ECO:0008006" key="4">
    <source>
        <dbReference type="Google" id="ProtNLM"/>
    </source>
</evidence>
<organism evidence="2 3">
    <name type="scientific">Sphaerotilus uruguayifluvii</name>
    <dbReference type="NCBI Taxonomy" id="2735897"/>
    <lineage>
        <taxon>Bacteria</taxon>
        <taxon>Pseudomonadati</taxon>
        <taxon>Pseudomonadota</taxon>
        <taxon>Betaproteobacteria</taxon>
        <taxon>Burkholderiales</taxon>
        <taxon>Sphaerotilaceae</taxon>
        <taxon>Sphaerotilus</taxon>
    </lineage>
</organism>
<keyword evidence="3" id="KW-1185">Reference proteome</keyword>
<evidence type="ECO:0000313" key="2">
    <source>
        <dbReference type="EMBL" id="NRT55217.1"/>
    </source>
</evidence>
<evidence type="ECO:0000256" key="1">
    <source>
        <dbReference type="SAM" id="SignalP"/>
    </source>
</evidence>
<reference evidence="2 3" key="1">
    <citation type="submission" date="2020-05" db="EMBL/GenBank/DDBJ databases">
        <title>Genomic Encyclopedia of Type Strains, Phase IV (KMG-V): Genome sequencing to study the core and pangenomes of soil and plant-associated prokaryotes.</title>
        <authorList>
            <person name="Whitman W."/>
        </authorList>
    </citation>
    <scope>NUCLEOTIDE SEQUENCE [LARGE SCALE GENOMIC DNA]</scope>
    <source>
        <strain evidence="2 3">C29</strain>
    </source>
</reference>
<comment type="caution">
    <text evidence="2">The sequence shown here is derived from an EMBL/GenBank/DDBJ whole genome shotgun (WGS) entry which is preliminary data.</text>
</comment>
<feature type="chain" id="PRO_5047269165" description="Carboxypeptidase regulatory-like domain-containing protein" evidence="1">
    <location>
        <begin position="22"/>
        <end position="158"/>
    </location>
</feature>
<feature type="signal peptide" evidence="1">
    <location>
        <begin position="1"/>
        <end position="21"/>
    </location>
</feature>
<dbReference type="RefSeq" id="WP_173804204.1">
    <property type="nucleotide sequence ID" value="NZ_JABSNM010000003.1"/>
</dbReference>
<dbReference type="EMBL" id="JABSNM010000003">
    <property type="protein sequence ID" value="NRT55217.1"/>
    <property type="molecule type" value="Genomic_DNA"/>
</dbReference>
<evidence type="ECO:0000313" key="3">
    <source>
        <dbReference type="Proteomes" id="UP001516061"/>
    </source>
</evidence>
<accession>A0ABX2FZ16</accession>
<gene>
    <name evidence="2" type="ORF">HNQ01_000927</name>
</gene>